<dbReference type="InterPro" id="IPR036095">
    <property type="entry name" value="PTS_EIIB-like_sf"/>
</dbReference>
<dbReference type="PROSITE" id="PS51099">
    <property type="entry name" value="PTS_EIIB_TYPE_2"/>
    <property type="match status" value="1"/>
</dbReference>
<dbReference type="Pfam" id="PF02302">
    <property type="entry name" value="PTS_IIB"/>
    <property type="match status" value="1"/>
</dbReference>
<accession>A0A380JXI3</accession>
<keyword evidence="1 3" id="KW-0808">Transferase</keyword>
<organism evidence="3 4">
    <name type="scientific">Streptococcus dysgalactiae subsp. dysgalactiae</name>
    <dbReference type="NCBI Taxonomy" id="99822"/>
    <lineage>
        <taxon>Bacteria</taxon>
        <taxon>Bacillati</taxon>
        <taxon>Bacillota</taxon>
        <taxon>Bacilli</taxon>
        <taxon>Lactobacillales</taxon>
        <taxon>Streptococcaceae</taxon>
        <taxon>Streptococcus</taxon>
    </lineage>
</organism>
<gene>
    <name evidence="3" type="primary">gatB_2</name>
    <name evidence="3" type="ORF">NCTC4670_02071</name>
</gene>
<evidence type="ECO:0000313" key="3">
    <source>
        <dbReference type="EMBL" id="SUN51552.1"/>
    </source>
</evidence>
<sequence length="94" mass="10325">MKKLLVMCGSGIATSTVVMGKVKAWVAENGYTDKVQLFQSKIAEEINHIDDYDVVISTTVVPDSVKDKVIMGLPLLTGIGTEQLWEEVKKEIEA</sequence>
<dbReference type="GO" id="GO:0009401">
    <property type="term" value="P:phosphoenolpyruvate-dependent sugar phosphotransferase system"/>
    <property type="evidence" value="ECO:0007669"/>
    <property type="project" value="InterPro"/>
</dbReference>
<dbReference type="Gene3D" id="3.40.50.2300">
    <property type="match status" value="1"/>
</dbReference>
<evidence type="ECO:0000256" key="1">
    <source>
        <dbReference type="ARBA" id="ARBA00022679"/>
    </source>
</evidence>
<dbReference type="Proteomes" id="UP000254797">
    <property type="component" value="Unassembled WGS sequence"/>
</dbReference>
<dbReference type="InterPro" id="IPR003501">
    <property type="entry name" value="PTS_EIIB_2/3"/>
</dbReference>
<dbReference type="SUPFAM" id="SSF52794">
    <property type="entry name" value="PTS system IIB component-like"/>
    <property type="match status" value="1"/>
</dbReference>
<dbReference type="GO" id="GO:0008982">
    <property type="term" value="F:protein-N(PI)-phosphohistidine-sugar phosphotransferase activity"/>
    <property type="evidence" value="ECO:0007669"/>
    <property type="project" value="InterPro"/>
</dbReference>
<dbReference type="AlphaFoldDB" id="A0A380JXI3"/>
<reference evidence="3 4" key="1">
    <citation type="submission" date="2018-06" db="EMBL/GenBank/DDBJ databases">
        <authorList>
            <consortium name="Pathogen Informatics"/>
            <person name="Doyle S."/>
        </authorList>
    </citation>
    <scope>NUCLEOTIDE SEQUENCE [LARGE SCALE GENOMIC DNA]</scope>
    <source>
        <strain evidence="3 4">NCTC4670</strain>
    </source>
</reference>
<feature type="domain" description="PTS EIIB type-2" evidence="2">
    <location>
        <begin position="2"/>
        <end position="94"/>
    </location>
</feature>
<dbReference type="GeneID" id="83689360"/>
<dbReference type="CDD" id="cd05566">
    <property type="entry name" value="PTS_IIB_galactitol"/>
    <property type="match status" value="1"/>
</dbReference>
<name>A0A380JXI3_STRDY</name>
<evidence type="ECO:0000313" key="4">
    <source>
        <dbReference type="Proteomes" id="UP000254797"/>
    </source>
</evidence>
<dbReference type="RefSeq" id="WP_012766555.1">
    <property type="nucleotide sequence ID" value="NZ_UHFG01000004.1"/>
</dbReference>
<protein>
    <submittedName>
        <fullName evidence="3">PTS system galactitol-specific transporter subunit IIB</fullName>
        <ecNumber evidence="3">2.7.1.-</ecNumber>
    </submittedName>
</protein>
<dbReference type="EMBL" id="UHFG01000004">
    <property type="protein sequence ID" value="SUN51552.1"/>
    <property type="molecule type" value="Genomic_DNA"/>
</dbReference>
<dbReference type="InterPro" id="IPR013011">
    <property type="entry name" value="PTS_EIIB_2"/>
</dbReference>
<proteinExistence type="predicted"/>
<evidence type="ECO:0000259" key="2">
    <source>
        <dbReference type="PROSITE" id="PS51099"/>
    </source>
</evidence>
<dbReference type="EC" id="2.7.1.-" evidence="3"/>